<sequence>MAKVLFEVLPTGALQKIEIFLKDKMKQHKYETPCITNQQMSKQTQTTTAKKSGCAYCRSLGKPESVWTTHFVHKTPSENSRLTCPELLKRVCTSCSSQNHTYDKCKKLLSQKLTAGVCLISDTDAPAQVPVSVTVPQSKSLANRYADLLEDSDDEERQLTHEEIMEITSAW</sequence>
<organism evidence="2">
    <name type="scientific">viral metagenome</name>
    <dbReference type="NCBI Taxonomy" id="1070528"/>
    <lineage>
        <taxon>unclassified sequences</taxon>
        <taxon>metagenomes</taxon>
        <taxon>organismal metagenomes</taxon>
    </lineage>
</organism>
<feature type="domain" description="Nanos-type" evidence="1">
    <location>
        <begin position="53"/>
        <end position="107"/>
    </location>
</feature>
<evidence type="ECO:0000313" key="2">
    <source>
        <dbReference type="EMBL" id="QHS87404.1"/>
    </source>
</evidence>
<dbReference type="AlphaFoldDB" id="A0A6C0B6C8"/>
<dbReference type="PROSITE" id="PS51522">
    <property type="entry name" value="ZF_NANOS"/>
    <property type="match status" value="1"/>
</dbReference>
<reference evidence="2" key="1">
    <citation type="journal article" date="2020" name="Nature">
        <title>Giant virus diversity and host interactions through global metagenomics.</title>
        <authorList>
            <person name="Schulz F."/>
            <person name="Roux S."/>
            <person name="Paez-Espino D."/>
            <person name="Jungbluth S."/>
            <person name="Walsh D.A."/>
            <person name="Denef V.J."/>
            <person name="McMahon K.D."/>
            <person name="Konstantinidis K.T."/>
            <person name="Eloe-Fadrosh E.A."/>
            <person name="Kyrpides N.C."/>
            <person name="Woyke T."/>
        </authorList>
    </citation>
    <scope>NUCLEOTIDE SEQUENCE</scope>
    <source>
        <strain evidence="2">GVMAG-M-3300010157-4</strain>
    </source>
</reference>
<dbReference type="InterPro" id="IPR024161">
    <property type="entry name" value="Znf_nanos-typ"/>
</dbReference>
<dbReference type="InterPro" id="IPR038129">
    <property type="entry name" value="Nanos_sf"/>
</dbReference>
<accession>A0A6C0B6C8</accession>
<dbReference type="Pfam" id="PF05741">
    <property type="entry name" value="zf-nanos"/>
    <property type="match status" value="1"/>
</dbReference>
<dbReference type="Gene3D" id="4.10.60.30">
    <property type="entry name" value="Nanos, RNA-binding domain"/>
    <property type="match status" value="1"/>
</dbReference>
<evidence type="ECO:0000259" key="1">
    <source>
        <dbReference type="PROSITE" id="PS51522"/>
    </source>
</evidence>
<dbReference type="EMBL" id="MN739081">
    <property type="protein sequence ID" value="QHS87404.1"/>
    <property type="molecule type" value="Genomic_DNA"/>
</dbReference>
<name>A0A6C0B6C8_9ZZZZ</name>
<proteinExistence type="predicted"/>
<protein>
    <recommendedName>
        <fullName evidence="1">Nanos-type domain-containing protein</fullName>
    </recommendedName>
</protein>